<sequence>MSSKATIIKTRLSTELGSKGLSYWRTLADFLAGKIVRAEFEDLVRKQINTPRLTILHNSLLLALLESSSLSAPRTPPPDVPKLQRKRKRDLDDPSSVPPRRLKTWAKSLGKQERARIKELEGVRGVKPEIRPMLSRDEIARERGVRLLPEGKDAPGTHLPLHLAQNTRAPTLQHISERLALISAQNNLSAPPKQVSALMLLAYEAQIKRLVTYALTVTSSSHAISSINSSSLHSNPQTLSISSFEALLSLAPHVLPNGSAAAMKLASGENESELSASSAKERHHDDPRWQLLALAKERSGIREVLGA</sequence>
<keyword evidence="7" id="KW-1185">Reference proteome</keyword>
<feature type="compositionally biased region" description="Basic and acidic residues" evidence="5">
    <location>
        <begin position="279"/>
        <end position="288"/>
    </location>
</feature>
<dbReference type="EMBL" id="KV428009">
    <property type="protein sequence ID" value="KZT43096.1"/>
    <property type="molecule type" value="Genomic_DNA"/>
</dbReference>
<evidence type="ECO:0000256" key="4">
    <source>
        <dbReference type="ARBA" id="ARBA00023242"/>
    </source>
</evidence>
<dbReference type="PANTHER" id="PTHR21277:SF5">
    <property type="entry name" value="TRANSCRIPTIONAL ADAPTER 1"/>
    <property type="match status" value="1"/>
</dbReference>
<keyword evidence="3" id="KW-0804">Transcription</keyword>
<dbReference type="AlphaFoldDB" id="A0A166HUI5"/>
<evidence type="ECO:0000256" key="5">
    <source>
        <dbReference type="SAM" id="MobiDB-lite"/>
    </source>
</evidence>
<dbReference type="GO" id="GO:0003713">
    <property type="term" value="F:transcription coactivator activity"/>
    <property type="evidence" value="ECO:0007669"/>
    <property type="project" value="TreeGrafter"/>
</dbReference>
<keyword evidence="2" id="KW-0805">Transcription regulation</keyword>
<dbReference type="PANTHER" id="PTHR21277">
    <property type="entry name" value="TRANSCRIPTIONAL ADAPTER 1"/>
    <property type="match status" value="1"/>
</dbReference>
<evidence type="ECO:0000256" key="3">
    <source>
        <dbReference type="ARBA" id="ARBA00023163"/>
    </source>
</evidence>
<evidence type="ECO:0000256" key="1">
    <source>
        <dbReference type="ARBA" id="ARBA00004123"/>
    </source>
</evidence>
<evidence type="ECO:0008006" key="8">
    <source>
        <dbReference type="Google" id="ProtNLM"/>
    </source>
</evidence>
<feature type="region of interest" description="Disordered" evidence="5">
    <location>
        <begin position="266"/>
        <end position="288"/>
    </location>
</feature>
<evidence type="ECO:0000256" key="2">
    <source>
        <dbReference type="ARBA" id="ARBA00023015"/>
    </source>
</evidence>
<dbReference type="Proteomes" id="UP000076798">
    <property type="component" value="Unassembled WGS sequence"/>
</dbReference>
<dbReference type="OrthoDB" id="10264870at2759"/>
<proteinExistence type="predicted"/>
<evidence type="ECO:0000313" key="6">
    <source>
        <dbReference type="EMBL" id="KZT43096.1"/>
    </source>
</evidence>
<dbReference type="GO" id="GO:0005634">
    <property type="term" value="C:nucleus"/>
    <property type="evidence" value="ECO:0007669"/>
    <property type="project" value="UniProtKB-SubCell"/>
</dbReference>
<accession>A0A166HUI5</accession>
<dbReference type="InterPro" id="IPR024738">
    <property type="entry name" value="Hfi1/Tada1"/>
</dbReference>
<name>A0A166HUI5_9AGAM</name>
<dbReference type="GO" id="GO:0000124">
    <property type="term" value="C:SAGA complex"/>
    <property type="evidence" value="ECO:0007669"/>
    <property type="project" value="TreeGrafter"/>
</dbReference>
<gene>
    <name evidence="6" type="ORF">SISSUDRAFT_978692</name>
</gene>
<evidence type="ECO:0000313" key="7">
    <source>
        <dbReference type="Proteomes" id="UP000076798"/>
    </source>
</evidence>
<dbReference type="GO" id="GO:0006357">
    <property type="term" value="P:regulation of transcription by RNA polymerase II"/>
    <property type="evidence" value="ECO:0007669"/>
    <property type="project" value="TreeGrafter"/>
</dbReference>
<organism evidence="6 7">
    <name type="scientific">Sistotremastrum suecicum HHB10207 ss-3</name>
    <dbReference type="NCBI Taxonomy" id="1314776"/>
    <lineage>
        <taxon>Eukaryota</taxon>
        <taxon>Fungi</taxon>
        <taxon>Dikarya</taxon>
        <taxon>Basidiomycota</taxon>
        <taxon>Agaricomycotina</taxon>
        <taxon>Agaricomycetes</taxon>
        <taxon>Sistotremastrales</taxon>
        <taxon>Sistotremastraceae</taxon>
        <taxon>Sistotremastrum</taxon>
    </lineage>
</organism>
<comment type="subcellular location">
    <subcellularLocation>
        <location evidence="1">Nucleus</location>
    </subcellularLocation>
</comment>
<protein>
    <recommendedName>
        <fullName evidence="8">Transcriptional regulator of RNA polII, SAGA, subunit-domain-containing protein</fullName>
    </recommendedName>
</protein>
<keyword evidence="4" id="KW-0539">Nucleus</keyword>
<dbReference type="STRING" id="1314776.A0A166HUI5"/>
<dbReference type="Pfam" id="PF12767">
    <property type="entry name" value="SAGA-Tad1"/>
    <property type="match status" value="1"/>
</dbReference>
<feature type="region of interest" description="Disordered" evidence="5">
    <location>
        <begin position="70"/>
        <end position="102"/>
    </location>
</feature>
<reference evidence="6 7" key="1">
    <citation type="journal article" date="2016" name="Mol. Biol. Evol.">
        <title>Comparative Genomics of Early-Diverging Mushroom-Forming Fungi Provides Insights into the Origins of Lignocellulose Decay Capabilities.</title>
        <authorList>
            <person name="Nagy L.G."/>
            <person name="Riley R."/>
            <person name="Tritt A."/>
            <person name="Adam C."/>
            <person name="Daum C."/>
            <person name="Floudas D."/>
            <person name="Sun H."/>
            <person name="Yadav J.S."/>
            <person name="Pangilinan J."/>
            <person name="Larsson K.H."/>
            <person name="Matsuura K."/>
            <person name="Barry K."/>
            <person name="Labutti K."/>
            <person name="Kuo R."/>
            <person name="Ohm R.A."/>
            <person name="Bhattacharya S.S."/>
            <person name="Shirouzu T."/>
            <person name="Yoshinaga Y."/>
            <person name="Martin F.M."/>
            <person name="Grigoriev I.V."/>
            <person name="Hibbett D.S."/>
        </authorList>
    </citation>
    <scope>NUCLEOTIDE SEQUENCE [LARGE SCALE GENOMIC DNA]</scope>
    <source>
        <strain evidence="6 7">HHB10207 ss-3</strain>
    </source>
</reference>